<evidence type="ECO:0000256" key="1">
    <source>
        <dbReference type="ARBA" id="ARBA00007409"/>
    </source>
</evidence>
<dbReference type="PROSITE" id="PS50404">
    <property type="entry name" value="GST_NTER"/>
    <property type="match status" value="1"/>
</dbReference>
<evidence type="ECO:0000313" key="6">
    <source>
        <dbReference type="EMBL" id="MBE9031340.1"/>
    </source>
</evidence>
<dbReference type="InterPro" id="IPR036249">
    <property type="entry name" value="Thioredoxin-like_sf"/>
</dbReference>
<dbReference type="PANTHER" id="PTHR44051:SF8">
    <property type="entry name" value="GLUTATHIONE S-TRANSFERASE GSTA"/>
    <property type="match status" value="1"/>
</dbReference>
<dbReference type="SUPFAM" id="SSF52833">
    <property type="entry name" value="Thioredoxin-like"/>
    <property type="match status" value="1"/>
</dbReference>
<dbReference type="Proteomes" id="UP000625316">
    <property type="component" value="Unassembled WGS sequence"/>
</dbReference>
<proteinExistence type="inferred from homology"/>
<organism evidence="6 7">
    <name type="scientific">Romeriopsis navalis LEGE 11480</name>
    <dbReference type="NCBI Taxonomy" id="2777977"/>
    <lineage>
        <taxon>Bacteria</taxon>
        <taxon>Bacillati</taxon>
        <taxon>Cyanobacteriota</taxon>
        <taxon>Cyanophyceae</taxon>
        <taxon>Leptolyngbyales</taxon>
        <taxon>Leptolyngbyaceae</taxon>
        <taxon>Romeriopsis</taxon>
        <taxon>Romeriopsis navalis</taxon>
    </lineage>
</organism>
<evidence type="ECO:0000259" key="5">
    <source>
        <dbReference type="PROSITE" id="PS50405"/>
    </source>
</evidence>
<dbReference type="SFLD" id="SFLDS00019">
    <property type="entry name" value="Glutathione_Transferase_(cytos"/>
    <property type="match status" value="1"/>
</dbReference>
<dbReference type="GO" id="GO:0016740">
    <property type="term" value="F:transferase activity"/>
    <property type="evidence" value="ECO:0007669"/>
    <property type="project" value="UniProtKB-KW"/>
</dbReference>
<sequence length="237" mass="26545">MTPFCLTKKLTLLTLSIVGISQAVIQISKPAIAQVLVPDALNPEQRAPEKPSLRLYGGPRTRTPLVQWYLEELAVPYQYASLDIRAAEHRQPKFLAINPMGKVPAIVDGDFKLWESGAILLYLADKHGKMPESIEERSQINQWVIFANATLGPGLFRADRRDREMPRLLQPLNDILAQQPFILGTELSVADVAVGSYLYFAKILLPINLSDYPAVDAYLNRLAKRPAFQKTLGRRTP</sequence>
<dbReference type="InterPro" id="IPR004045">
    <property type="entry name" value="Glutathione_S-Trfase_N"/>
</dbReference>
<dbReference type="SUPFAM" id="SSF47616">
    <property type="entry name" value="GST C-terminal domain-like"/>
    <property type="match status" value="1"/>
</dbReference>
<evidence type="ECO:0000256" key="2">
    <source>
        <dbReference type="ARBA" id="ARBA00022679"/>
    </source>
</evidence>
<dbReference type="AlphaFoldDB" id="A0A928Z5J6"/>
<feature type="domain" description="GST C-terminal" evidence="5">
    <location>
        <begin position="133"/>
        <end position="237"/>
    </location>
</feature>
<keyword evidence="2" id="KW-0808">Transferase</keyword>
<comment type="similarity">
    <text evidence="1">Belongs to the GST superfamily.</text>
</comment>
<dbReference type="RefSeq" id="WP_264326170.1">
    <property type="nucleotide sequence ID" value="NZ_JADEXQ010000060.1"/>
</dbReference>
<reference evidence="6" key="1">
    <citation type="submission" date="2020-10" db="EMBL/GenBank/DDBJ databases">
        <authorList>
            <person name="Castelo-Branco R."/>
            <person name="Eusebio N."/>
            <person name="Adriana R."/>
            <person name="Vieira A."/>
            <person name="Brugerolle De Fraissinette N."/>
            <person name="Rezende De Castro R."/>
            <person name="Schneider M.P."/>
            <person name="Vasconcelos V."/>
            <person name="Leao P.N."/>
        </authorList>
    </citation>
    <scope>NUCLEOTIDE SEQUENCE</scope>
    <source>
        <strain evidence="6">LEGE 11480</strain>
    </source>
</reference>
<accession>A0A928Z5J6</accession>
<dbReference type="Pfam" id="PF13410">
    <property type="entry name" value="GST_C_2"/>
    <property type="match status" value="1"/>
</dbReference>
<dbReference type="InterPro" id="IPR036282">
    <property type="entry name" value="Glutathione-S-Trfase_C_sf"/>
</dbReference>
<feature type="signal peptide" evidence="3">
    <location>
        <begin position="1"/>
        <end position="23"/>
    </location>
</feature>
<dbReference type="EMBL" id="JADEXQ010000060">
    <property type="protein sequence ID" value="MBE9031340.1"/>
    <property type="molecule type" value="Genomic_DNA"/>
</dbReference>
<dbReference type="InterPro" id="IPR040079">
    <property type="entry name" value="Glutathione_S-Trfase"/>
</dbReference>
<dbReference type="CDD" id="cd03046">
    <property type="entry name" value="GST_N_GTT1_like"/>
    <property type="match status" value="1"/>
</dbReference>
<keyword evidence="7" id="KW-1185">Reference proteome</keyword>
<dbReference type="FunFam" id="3.40.30.10:FF:000039">
    <property type="entry name" value="Glutathione S-transferase domain"/>
    <property type="match status" value="1"/>
</dbReference>
<keyword evidence="3" id="KW-0732">Signal</keyword>
<protein>
    <submittedName>
        <fullName evidence="6">Glutathione S-transferase family protein</fullName>
    </submittedName>
</protein>
<evidence type="ECO:0000259" key="4">
    <source>
        <dbReference type="PROSITE" id="PS50404"/>
    </source>
</evidence>
<dbReference type="SFLD" id="SFLDG01150">
    <property type="entry name" value="Main.1:_Beta-like"/>
    <property type="match status" value="1"/>
</dbReference>
<dbReference type="Gene3D" id="3.40.30.10">
    <property type="entry name" value="Glutaredoxin"/>
    <property type="match status" value="1"/>
</dbReference>
<evidence type="ECO:0000313" key="7">
    <source>
        <dbReference type="Proteomes" id="UP000625316"/>
    </source>
</evidence>
<dbReference type="Pfam" id="PF02798">
    <property type="entry name" value="GST_N"/>
    <property type="match status" value="1"/>
</dbReference>
<feature type="chain" id="PRO_5037896029" evidence="3">
    <location>
        <begin position="24"/>
        <end position="237"/>
    </location>
</feature>
<feature type="domain" description="GST N-terminal" evidence="4">
    <location>
        <begin position="50"/>
        <end position="131"/>
    </location>
</feature>
<dbReference type="PANTHER" id="PTHR44051">
    <property type="entry name" value="GLUTATHIONE S-TRANSFERASE-RELATED"/>
    <property type="match status" value="1"/>
</dbReference>
<dbReference type="InterPro" id="IPR010987">
    <property type="entry name" value="Glutathione-S-Trfase_C-like"/>
</dbReference>
<evidence type="ECO:0000256" key="3">
    <source>
        <dbReference type="SAM" id="SignalP"/>
    </source>
</evidence>
<gene>
    <name evidence="6" type="ORF">IQ266_16515</name>
</gene>
<dbReference type="Gene3D" id="1.20.1050.10">
    <property type="match status" value="1"/>
</dbReference>
<name>A0A928Z5J6_9CYAN</name>
<dbReference type="SFLD" id="SFLDG00358">
    <property type="entry name" value="Main_(cytGST)"/>
    <property type="match status" value="1"/>
</dbReference>
<dbReference type="PROSITE" id="PS50405">
    <property type="entry name" value="GST_CTER"/>
    <property type="match status" value="1"/>
</dbReference>
<comment type="caution">
    <text evidence="6">The sequence shown here is derived from an EMBL/GenBank/DDBJ whole genome shotgun (WGS) entry which is preliminary data.</text>
</comment>